<keyword evidence="3" id="KW-0812">Transmembrane</keyword>
<dbReference type="SUPFAM" id="SSF57424">
    <property type="entry name" value="LDL receptor-like module"/>
    <property type="match status" value="2"/>
</dbReference>
<dbReference type="PROSITE" id="PS50068">
    <property type="entry name" value="LDLRA_2"/>
    <property type="match status" value="2"/>
</dbReference>
<feature type="signal peptide" evidence="10">
    <location>
        <begin position="1"/>
        <end position="28"/>
    </location>
</feature>
<name>A0A5E4N8U7_9HEMI</name>
<dbReference type="FunFam" id="4.10.400.10:FF:000065">
    <property type="entry name" value="Transmembrane protease serine 7"/>
    <property type="match status" value="1"/>
</dbReference>
<evidence type="ECO:0000313" key="12">
    <source>
        <dbReference type="Proteomes" id="UP000325440"/>
    </source>
</evidence>
<keyword evidence="11" id="KW-0449">Lipoprotein</keyword>
<evidence type="ECO:0000256" key="9">
    <source>
        <dbReference type="PROSITE-ProRule" id="PRU00124"/>
    </source>
</evidence>
<evidence type="ECO:0000256" key="1">
    <source>
        <dbReference type="ARBA" id="ARBA00004167"/>
    </source>
</evidence>
<accession>A0A5E4N8U7</accession>
<gene>
    <name evidence="11" type="ORF">CINCED_3A010677</name>
</gene>
<keyword evidence="7 9" id="KW-1015">Disulfide bond</keyword>
<feature type="disulfide bond" evidence="9">
    <location>
        <begin position="48"/>
        <end position="66"/>
    </location>
</feature>
<dbReference type="SMART" id="SM00192">
    <property type="entry name" value="LDLa"/>
    <property type="match status" value="2"/>
</dbReference>
<evidence type="ECO:0000256" key="8">
    <source>
        <dbReference type="ARBA" id="ARBA00023180"/>
    </source>
</evidence>
<keyword evidence="4" id="KW-0677">Repeat</keyword>
<feature type="disulfide bond" evidence="9">
    <location>
        <begin position="84"/>
        <end position="96"/>
    </location>
</feature>
<protein>
    <submittedName>
        <fullName evidence="11">Low-density lipoprotein (LDL) receptor class A repeat,Low-density lipoprotein (LDL) receptor class A</fullName>
    </submittedName>
</protein>
<dbReference type="InterPro" id="IPR050685">
    <property type="entry name" value="LDLR"/>
</dbReference>
<evidence type="ECO:0000256" key="5">
    <source>
        <dbReference type="ARBA" id="ARBA00022989"/>
    </source>
</evidence>
<evidence type="ECO:0000256" key="2">
    <source>
        <dbReference type="ARBA" id="ARBA00004308"/>
    </source>
</evidence>
<dbReference type="GO" id="GO:0016192">
    <property type="term" value="P:vesicle-mediated transport"/>
    <property type="evidence" value="ECO:0007669"/>
    <property type="project" value="UniProtKB-ARBA"/>
</dbReference>
<dbReference type="PROSITE" id="PS01209">
    <property type="entry name" value="LDLRA_1"/>
    <property type="match status" value="2"/>
</dbReference>
<dbReference type="OrthoDB" id="6630751at2759"/>
<evidence type="ECO:0000256" key="3">
    <source>
        <dbReference type="ARBA" id="ARBA00022692"/>
    </source>
</evidence>
<evidence type="ECO:0000256" key="4">
    <source>
        <dbReference type="ARBA" id="ARBA00022737"/>
    </source>
</evidence>
<sequence length="131" mass="14496">MVMAMNVTHGHYWLTCLCLIFGASISGARKLEKRQIESLCSVEDPFYCANGRCIDSLLICDGHADCLDASDETRHLCFKLFKNCPNYAFHCSYGACVHLTAKCNGINDCVDGSDENLLECKANVQNTSKCK</sequence>
<keyword evidence="10" id="KW-0732">Signal</keyword>
<evidence type="ECO:0000313" key="11">
    <source>
        <dbReference type="EMBL" id="VVC40315.1"/>
    </source>
</evidence>
<dbReference type="Gene3D" id="4.10.400.10">
    <property type="entry name" value="Low-density Lipoprotein Receptor"/>
    <property type="match status" value="2"/>
</dbReference>
<keyword evidence="5" id="KW-1133">Transmembrane helix</keyword>
<evidence type="ECO:0000256" key="7">
    <source>
        <dbReference type="ARBA" id="ARBA00023157"/>
    </source>
</evidence>
<evidence type="ECO:0000256" key="10">
    <source>
        <dbReference type="SAM" id="SignalP"/>
    </source>
</evidence>
<comment type="subcellular location">
    <subcellularLocation>
        <location evidence="2">Endomembrane system</location>
    </subcellularLocation>
    <subcellularLocation>
        <location evidence="1">Membrane</location>
        <topology evidence="1">Single-pass membrane protein</topology>
    </subcellularLocation>
</comment>
<dbReference type="PANTHER" id="PTHR24270:SF63">
    <property type="entry name" value="TERRIBLY REDUCED OPTIC LOBES, ISOFORM B"/>
    <property type="match status" value="1"/>
</dbReference>
<keyword evidence="12" id="KW-1185">Reference proteome</keyword>
<keyword evidence="11" id="KW-0675">Receptor</keyword>
<feature type="chain" id="PRO_5022773340" evidence="10">
    <location>
        <begin position="29"/>
        <end position="131"/>
    </location>
</feature>
<reference evidence="11 12" key="1">
    <citation type="submission" date="2019-08" db="EMBL/GenBank/DDBJ databases">
        <authorList>
            <person name="Alioto T."/>
            <person name="Alioto T."/>
            <person name="Gomez Garrido J."/>
        </authorList>
    </citation>
    <scope>NUCLEOTIDE SEQUENCE [LARGE SCALE GENOMIC DNA]</scope>
</reference>
<dbReference type="PRINTS" id="PR00261">
    <property type="entry name" value="LDLRECEPTOR"/>
</dbReference>
<proteinExistence type="predicted"/>
<evidence type="ECO:0000256" key="6">
    <source>
        <dbReference type="ARBA" id="ARBA00023136"/>
    </source>
</evidence>
<dbReference type="InterPro" id="IPR036055">
    <property type="entry name" value="LDL_receptor-like_sf"/>
</dbReference>
<dbReference type="CDD" id="cd00112">
    <property type="entry name" value="LDLa"/>
    <property type="match status" value="2"/>
</dbReference>
<feature type="disulfide bond" evidence="9">
    <location>
        <begin position="91"/>
        <end position="109"/>
    </location>
</feature>
<dbReference type="Proteomes" id="UP000325440">
    <property type="component" value="Unassembled WGS sequence"/>
</dbReference>
<dbReference type="InterPro" id="IPR023415">
    <property type="entry name" value="LDLR_class-A_CS"/>
</dbReference>
<dbReference type="Pfam" id="PF00057">
    <property type="entry name" value="Ldl_recept_a"/>
    <property type="match status" value="2"/>
</dbReference>
<dbReference type="PANTHER" id="PTHR24270">
    <property type="entry name" value="LOW-DENSITY LIPOPROTEIN RECEPTOR-RELATED"/>
    <property type="match status" value="1"/>
</dbReference>
<keyword evidence="8" id="KW-0325">Glycoprotein</keyword>
<keyword evidence="6" id="KW-0472">Membrane</keyword>
<dbReference type="EMBL" id="CABPRJ010001903">
    <property type="protein sequence ID" value="VVC40315.1"/>
    <property type="molecule type" value="Genomic_DNA"/>
</dbReference>
<comment type="caution">
    <text evidence="9">Lacks conserved residue(s) required for the propagation of feature annotation.</text>
</comment>
<dbReference type="AlphaFoldDB" id="A0A5E4N8U7"/>
<dbReference type="GO" id="GO:0012505">
    <property type="term" value="C:endomembrane system"/>
    <property type="evidence" value="ECO:0007669"/>
    <property type="project" value="UniProtKB-SubCell"/>
</dbReference>
<dbReference type="GO" id="GO:0005886">
    <property type="term" value="C:plasma membrane"/>
    <property type="evidence" value="ECO:0007669"/>
    <property type="project" value="TreeGrafter"/>
</dbReference>
<organism evidence="11 12">
    <name type="scientific">Cinara cedri</name>
    <dbReference type="NCBI Taxonomy" id="506608"/>
    <lineage>
        <taxon>Eukaryota</taxon>
        <taxon>Metazoa</taxon>
        <taxon>Ecdysozoa</taxon>
        <taxon>Arthropoda</taxon>
        <taxon>Hexapoda</taxon>
        <taxon>Insecta</taxon>
        <taxon>Pterygota</taxon>
        <taxon>Neoptera</taxon>
        <taxon>Paraneoptera</taxon>
        <taxon>Hemiptera</taxon>
        <taxon>Sternorrhyncha</taxon>
        <taxon>Aphidomorpha</taxon>
        <taxon>Aphidoidea</taxon>
        <taxon>Aphididae</taxon>
        <taxon>Lachninae</taxon>
        <taxon>Cinara</taxon>
    </lineage>
</organism>
<dbReference type="InterPro" id="IPR002172">
    <property type="entry name" value="LDrepeatLR_classA_rpt"/>
</dbReference>